<feature type="region of interest" description="Disordered" evidence="3">
    <location>
        <begin position="581"/>
        <end position="610"/>
    </location>
</feature>
<name>R1GCX4_BOTPV</name>
<dbReference type="AlphaFoldDB" id="R1GCX4"/>
<evidence type="ECO:0000313" key="5">
    <source>
        <dbReference type="EMBL" id="EOD43759.1"/>
    </source>
</evidence>
<feature type="domain" description="Zn(2)-C6 fungal-type" evidence="4">
    <location>
        <begin position="66"/>
        <end position="95"/>
    </location>
</feature>
<dbReference type="GO" id="GO:0005634">
    <property type="term" value="C:nucleus"/>
    <property type="evidence" value="ECO:0007669"/>
    <property type="project" value="UniProtKB-SubCell"/>
</dbReference>
<dbReference type="PANTHER" id="PTHR31001">
    <property type="entry name" value="UNCHARACTERIZED TRANSCRIPTIONAL REGULATORY PROTEIN"/>
    <property type="match status" value="1"/>
</dbReference>
<organism evidence="5 6">
    <name type="scientific">Botryosphaeria parva (strain UCR-NP2)</name>
    <name type="common">Grapevine canker fungus</name>
    <name type="synonym">Neofusicoccum parvum</name>
    <dbReference type="NCBI Taxonomy" id="1287680"/>
    <lineage>
        <taxon>Eukaryota</taxon>
        <taxon>Fungi</taxon>
        <taxon>Dikarya</taxon>
        <taxon>Ascomycota</taxon>
        <taxon>Pezizomycotina</taxon>
        <taxon>Dothideomycetes</taxon>
        <taxon>Dothideomycetes incertae sedis</taxon>
        <taxon>Botryosphaeriales</taxon>
        <taxon>Botryosphaeriaceae</taxon>
        <taxon>Neofusicoccum</taxon>
    </lineage>
</organism>
<reference evidence="6" key="1">
    <citation type="journal article" date="2013" name="Genome Announc.">
        <title>Draft genome sequence of Neofusicoccum parvum isolate UCR-NP2, a fungal vascular pathogen associated with grapevine cankers.</title>
        <authorList>
            <person name="Blanco-Ulate B."/>
            <person name="Rolshausen P."/>
            <person name="Cantu D."/>
        </authorList>
    </citation>
    <scope>NUCLEOTIDE SEQUENCE [LARGE SCALE GENOMIC DNA]</scope>
    <source>
        <strain evidence="6">UCR-NP2</strain>
    </source>
</reference>
<feature type="region of interest" description="Disordered" evidence="3">
    <location>
        <begin position="1"/>
        <end position="64"/>
    </location>
</feature>
<evidence type="ECO:0000313" key="6">
    <source>
        <dbReference type="Proteomes" id="UP000013521"/>
    </source>
</evidence>
<dbReference type="CDD" id="cd00067">
    <property type="entry name" value="GAL4"/>
    <property type="match status" value="1"/>
</dbReference>
<dbReference type="CDD" id="cd12148">
    <property type="entry name" value="fungal_TF_MHR"/>
    <property type="match status" value="1"/>
</dbReference>
<sequence>MTTAADSPVSPRPSADSGDPPKPQLHPSAAVQQPPMDPSTVPVRPADPALATPSSSDAGQPLKPNACISCQRRKVKCDRLEPCSSCKRYRAVCEFRDPAPRRKRKLSDEDLHAKLDRYESILNSFVSGFTPLNAPRPQPQQDSAVSTPRDATPARPSTYPTPQNLETGRLIFEKGNSRYLESSLWKGISDELTTPGDMLRNSSSTAPPEGRTNADAFQFDASELVLGLRAPPGNLRHLHPQPPHIFLLWQAFLDNINPLTKLLHAPTVQRQILRAASNLDSVDAETEVLMFAIYTFSVTSLGQEECQSSFGESKDDLLRRFHELNPDMKQLPVEHTGPTEMFFCLLRYNLGKFMRRSCTIKIFEGDSASYWDANVGPWPNLQSAEVSLIEKDKAINELEKSLEEQFLKHCDPSVPLHYITAIVARCALSVMRLLAHHPRQYSDKGKSLPQSEKDFLFQNSLKIVELDNLSHMEPSLQRFMWHMDAFFQWEGFIYVLSELRTRISPTDKDVEKAWFEVNKTLNNHSDILDISRSPLHLAVASVATKAWDAYAAEAVRQGRPPPSLQDHGALEVLVTRLRDLQGPRSVGGGAPHEHDQPTPSSSASKDTREAANARLPDGQYGAQKAAAMSNGANGWSMPMPPALDASPMDWAMWDDMLAEFGLGMEVFGGYTASGSKLS</sequence>
<dbReference type="InterPro" id="IPR050613">
    <property type="entry name" value="Sec_Metabolite_Reg"/>
</dbReference>
<dbReference type="SMART" id="SM00066">
    <property type="entry name" value="GAL4"/>
    <property type="match status" value="1"/>
</dbReference>
<comment type="subcellular location">
    <subcellularLocation>
        <location evidence="1">Nucleus</location>
    </subcellularLocation>
</comment>
<keyword evidence="2" id="KW-0539">Nucleus</keyword>
<dbReference type="GO" id="GO:0000981">
    <property type="term" value="F:DNA-binding transcription factor activity, RNA polymerase II-specific"/>
    <property type="evidence" value="ECO:0007669"/>
    <property type="project" value="InterPro"/>
</dbReference>
<accession>R1GCX4</accession>
<dbReference type="HOGENOM" id="CLU_004083_5_3_1"/>
<dbReference type="GO" id="GO:0008270">
    <property type="term" value="F:zinc ion binding"/>
    <property type="evidence" value="ECO:0007669"/>
    <property type="project" value="InterPro"/>
</dbReference>
<evidence type="ECO:0000256" key="1">
    <source>
        <dbReference type="ARBA" id="ARBA00004123"/>
    </source>
</evidence>
<dbReference type="PANTHER" id="PTHR31001:SF85">
    <property type="entry name" value="ZN(II)2CYS6 TRANSCRIPTION FACTOR (EUROFUNG)"/>
    <property type="match status" value="1"/>
</dbReference>
<dbReference type="Pfam" id="PF00172">
    <property type="entry name" value="Zn_clus"/>
    <property type="match status" value="1"/>
</dbReference>
<dbReference type="Gene3D" id="4.10.240.10">
    <property type="entry name" value="Zn(2)-C6 fungal-type DNA-binding domain"/>
    <property type="match status" value="1"/>
</dbReference>
<evidence type="ECO:0000256" key="2">
    <source>
        <dbReference type="ARBA" id="ARBA00023242"/>
    </source>
</evidence>
<gene>
    <name evidence="5" type="ORF">UCRNP2_9514</name>
</gene>
<dbReference type="eggNOG" id="ENOG502QYWX">
    <property type="taxonomic scope" value="Eukaryota"/>
</dbReference>
<dbReference type="InterPro" id="IPR036864">
    <property type="entry name" value="Zn2-C6_fun-type_DNA-bd_sf"/>
</dbReference>
<dbReference type="Proteomes" id="UP000013521">
    <property type="component" value="Unassembled WGS sequence"/>
</dbReference>
<proteinExistence type="predicted"/>
<dbReference type="KEGG" id="npa:UCRNP2_9514"/>
<dbReference type="InterPro" id="IPR001138">
    <property type="entry name" value="Zn2Cys6_DnaBD"/>
</dbReference>
<dbReference type="SUPFAM" id="SSF57701">
    <property type="entry name" value="Zn2/Cys6 DNA-binding domain"/>
    <property type="match status" value="1"/>
</dbReference>
<feature type="region of interest" description="Disordered" evidence="3">
    <location>
        <begin position="130"/>
        <end position="164"/>
    </location>
</feature>
<evidence type="ECO:0000256" key="3">
    <source>
        <dbReference type="SAM" id="MobiDB-lite"/>
    </source>
</evidence>
<dbReference type="EMBL" id="KB916796">
    <property type="protein sequence ID" value="EOD43759.1"/>
    <property type="molecule type" value="Genomic_DNA"/>
</dbReference>
<evidence type="ECO:0000259" key="4">
    <source>
        <dbReference type="PROSITE" id="PS50048"/>
    </source>
</evidence>
<dbReference type="OrthoDB" id="2269373at2759"/>
<dbReference type="PROSITE" id="PS50048">
    <property type="entry name" value="ZN2_CY6_FUNGAL_2"/>
    <property type="match status" value="1"/>
</dbReference>
<protein>
    <submittedName>
        <fullName evidence="5">Putative fungal specific transcription factor domain-containing protein</fullName>
    </submittedName>
</protein>